<evidence type="ECO:0000313" key="3">
    <source>
        <dbReference type="Proteomes" id="UP000255091"/>
    </source>
</evidence>
<name>A0A380DZL8_STAAU</name>
<sequence>MNMKILINILGAFHQQYPNVTYNLIENGGKTIEQQIINDEVDIGVTTLPVDHHIFDYTT</sequence>
<dbReference type="EMBL" id="UHAP01000001">
    <property type="protein sequence ID" value="SUK61425.1"/>
    <property type="molecule type" value="Genomic_DNA"/>
</dbReference>
<dbReference type="AlphaFoldDB" id="A0A380DZL8"/>
<proteinExistence type="predicted"/>
<accession>A0A380DZL8</accession>
<dbReference type="Pfam" id="PF03466">
    <property type="entry name" value="LysR_substrate"/>
    <property type="match status" value="1"/>
</dbReference>
<evidence type="ECO:0000259" key="1">
    <source>
        <dbReference type="Pfam" id="PF03466"/>
    </source>
</evidence>
<organism evidence="2 3">
    <name type="scientific">Staphylococcus aureus</name>
    <dbReference type="NCBI Taxonomy" id="1280"/>
    <lineage>
        <taxon>Bacteria</taxon>
        <taxon>Bacillati</taxon>
        <taxon>Bacillota</taxon>
        <taxon>Bacilli</taxon>
        <taxon>Bacillales</taxon>
        <taxon>Staphylococcaceae</taxon>
        <taxon>Staphylococcus</taxon>
    </lineage>
</organism>
<feature type="domain" description="LysR substrate-binding" evidence="1">
    <location>
        <begin position="5"/>
        <end position="57"/>
    </location>
</feature>
<dbReference type="InterPro" id="IPR005119">
    <property type="entry name" value="LysR_subst-bd"/>
</dbReference>
<gene>
    <name evidence="2" type="primary">cidR_2</name>
    <name evidence="2" type="ORF">NCTC6133_03416</name>
</gene>
<protein>
    <submittedName>
        <fullName evidence="2">LysR family regulatory protein CidR</fullName>
    </submittedName>
</protein>
<dbReference type="Proteomes" id="UP000255091">
    <property type="component" value="Unassembled WGS sequence"/>
</dbReference>
<dbReference type="SUPFAM" id="SSF53850">
    <property type="entry name" value="Periplasmic binding protein-like II"/>
    <property type="match status" value="1"/>
</dbReference>
<reference evidence="2 3" key="1">
    <citation type="submission" date="2018-06" db="EMBL/GenBank/DDBJ databases">
        <authorList>
            <consortium name="Pathogen Informatics"/>
            <person name="Doyle S."/>
        </authorList>
    </citation>
    <scope>NUCLEOTIDE SEQUENCE [LARGE SCALE GENOMIC DNA]</scope>
    <source>
        <strain evidence="2 3">NCTC6133</strain>
    </source>
</reference>
<dbReference type="Gene3D" id="3.40.190.290">
    <property type="match status" value="1"/>
</dbReference>
<evidence type="ECO:0000313" key="2">
    <source>
        <dbReference type="EMBL" id="SUK61425.1"/>
    </source>
</evidence>